<evidence type="ECO:0000313" key="3">
    <source>
        <dbReference type="Proteomes" id="UP000095712"/>
    </source>
</evidence>
<organism evidence="2 3">
    <name type="scientific">Blautia wexlerae</name>
    <dbReference type="NCBI Taxonomy" id="418240"/>
    <lineage>
        <taxon>Bacteria</taxon>
        <taxon>Bacillati</taxon>
        <taxon>Bacillota</taxon>
        <taxon>Clostridia</taxon>
        <taxon>Lachnospirales</taxon>
        <taxon>Lachnospiraceae</taxon>
        <taxon>Blautia</taxon>
    </lineage>
</organism>
<dbReference type="Proteomes" id="UP000095712">
    <property type="component" value="Unassembled WGS sequence"/>
</dbReference>
<proteinExistence type="predicted"/>
<dbReference type="OrthoDB" id="1809393at2"/>
<reference evidence="2 3" key="1">
    <citation type="submission" date="2015-09" db="EMBL/GenBank/DDBJ databases">
        <authorList>
            <consortium name="Pathogen Informatics"/>
        </authorList>
    </citation>
    <scope>NUCLEOTIDE SEQUENCE [LARGE SCALE GENOMIC DNA]</scope>
    <source>
        <strain evidence="2 3">2789STDY5834911</strain>
    </source>
</reference>
<accession>A0A174LJM6</accession>
<gene>
    <name evidence="2" type="ORF">ERS852523_00996</name>
</gene>
<dbReference type="SUPFAM" id="SSF159006">
    <property type="entry name" value="YopX-like"/>
    <property type="match status" value="1"/>
</dbReference>
<evidence type="ECO:0000313" key="2">
    <source>
        <dbReference type="EMBL" id="CUP24422.1"/>
    </source>
</evidence>
<dbReference type="RefSeq" id="WP_055149939.1">
    <property type="nucleotide sequence ID" value="NZ_CZAW01000008.1"/>
</dbReference>
<dbReference type="Pfam" id="PF09643">
    <property type="entry name" value="YopX"/>
    <property type="match status" value="1"/>
</dbReference>
<dbReference type="InterPro" id="IPR010024">
    <property type="entry name" value="CHP16711"/>
</dbReference>
<protein>
    <submittedName>
        <fullName evidence="2">YopX protein</fullName>
    </submittedName>
</protein>
<dbReference type="Gene3D" id="2.30.30.290">
    <property type="entry name" value="YopX-like domains"/>
    <property type="match status" value="1"/>
</dbReference>
<feature type="domain" description="YopX protein" evidence="1">
    <location>
        <begin position="8"/>
        <end position="138"/>
    </location>
</feature>
<dbReference type="AlphaFoldDB" id="A0A174LJM6"/>
<dbReference type="NCBIfam" id="TIGR01671">
    <property type="entry name" value="phage_TIGR01671"/>
    <property type="match status" value="1"/>
</dbReference>
<name>A0A174LJM6_9FIRM</name>
<dbReference type="EMBL" id="CZAW01000008">
    <property type="protein sequence ID" value="CUP24422.1"/>
    <property type="molecule type" value="Genomic_DNA"/>
</dbReference>
<dbReference type="InterPro" id="IPR023385">
    <property type="entry name" value="YopX-like_C"/>
</dbReference>
<sequence length="141" mass="16030">MREILFKGKKKDNGEWIEGYLLDGGMPGEKRIFIGKLVIGKWTIMADEFDEVDPDTICEYTGLTDKNGKKIWENDIVLVTNKNYCSGKIESSIGNIFFTFGTWYIGGKTQDRLYSINNDTIFQIEVVGNIFDNPELLQGSL</sequence>
<evidence type="ECO:0000259" key="1">
    <source>
        <dbReference type="Pfam" id="PF09643"/>
    </source>
</evidence>
<dbReference type="InterPro" id="IPR019096">
    <property type="entry name" value="YopX_protein"/>
</dbReference>